<evidence type="ECO:0000313" key="8">
    <source>
        <dbReference type="EMBL" id="TGE24924.1"/>
    </source>
</evidence>
<dbReference type="Gene3D" id="1.10.3780.10">
    <property type="entry name" value="SusD-like"/>
    <property type="match status" value="1"/>
</dbReference>
<dbReference type="SUPFAM" id="SSF48452">
    <property type="entry name" value="TPR-like"/>
    <property type="match status" value="1"/>
</dbReference>
<dbReference type="OrthoDB" id="9792139at2"/>
<evidence type="ECO:0000313" key="9">
    <source>
        <dbReference type="Proteomes" id="UP000297549"/>
    </source>
</evidence>
<proteinExistence type="inferred from homology"/>
<evidence type="ECO:0000256" key="1">
    <source>
        <dbReference type="ARBA" id="ARBA00004442"/>
    </source>
</evidence>
<evidence type="ECO:0000256" key="2">
    <source>
        <dbReference type="ARBA" id="ARBA00006275"/>
    </source>
</evidence>
<accession>A0A4Z0Q5P2</accession>
<dbReference type="InterPro" id="IPR033985">
    <property type="entry name" value="SusD-like_N"/>
</dbReference>
<dbReference type="Gene3D" id="1.25.40.10">
    <property type="entry name" value="Tetratricopeptide repeat domain"/>
    <property type="match status" value="1"/>
</dbReference>
<keyword evidence="5" id="KW-0998">Cell outer membrane</keyword>
<keyword evidence="9" id="KW-1185">Reference proteome</keyword>
<evidence type="ECO:0000259" key="7">
    <source>
        <dbReference type="Pfam" id="PF14322"/>
    </source>
</evidence>
<dbReference type="EMBL" id="SRLC01000001">
    <property type="protein sequence ID" value="TGE24924.1"/>
    <property type="molecule type" value="Genomic_DNA"/>
</dbReference>
<reference evidence="8 9" key="1">
    <citation type="submission" date="2019-04" db="EMBL/GenBank/DDBJ databases">
        <authorList>
            <person name="Feng G."/>
            <person name="Zhang J."/>
            <person name="Zhu H."/>
        </authorList>
    </citation>
    <scope>NUCLEOTIDE SEQUENCE [LARGE SCALE GENOMIC DNA]</scope>
    <source>
        <strain evidence="8 9">JCM 31653</strain>
    </source>
</reference>
<evidence type="ECO:0000259" key="6">
    <source>
        <dbReference type="Pfam" id="PF07980"/>
    </source>
</evidence>
<dbReference type="CDD" id="cd08977">
    <property type="entry name" value="SusD"/>
    <property type="match status" value="1"/>
</dbReference>
<dbReference type="InterPro" id="IPR011990">
    <property type="entry name" value="TPR-like_helical_dom_sf"/>
</dbReference>
<dbReference type="Pfam" id="PF14322">
    <property type="entry name" value="SusD-like_3"/>
    <property type="match status" value="1"/>
</dbReference>
<comment type="similarity">
    <text evidence="2">Belongs to the SusD family.</text>
</comment>
<dbReference type="RefSeq" id="WP_135462503.1">
    <property type="nucleotide sequence ID" value="NZ_SRLC01000001.1"/>
</dbReference>
<feature type="domain" description="SusD-like N-terminal" evidence="7">
    <location>
        <begin position="116"/>
        <end position="250"/>
    </location>
</feature>
<name>A0A4Z0Q5P2_9BACT</name>
<keyword evidence="4" id="KW-0472">Membrane</keyword>
<comment type="subcellular location">
    <subcellularLocation>
        <location evidence="1">Cell outer membrane</location>
    </subcellularLocation>
</comment>
<gene>
    <name evidence="8" type="ORF">E5K00_06915</name>
</gene>
<dbReference type="PROSITE" id="PS51257">
    <property type="entry name" value="PROKAR_LIPOPROTEIN"/>
    <property type="match status" value="1"/>
</dbReference>
<feature type="domain" description="RagB/SusD" evidence="6">
    <location>
        <begin position="381"/>
        <end position="541"/>
    </location>
</feature>
<evidence type="ECO:0000256" key="4">
    <source>
        <dbReference type="ARBA" id="ARBA00023136"/>
    </source>
</evidence>
<dbReference type="Gene3D" id="1.25.40.390">
    <property type="match status" value="1"/>
</dbReference>
<organism evidence="8 9">
    <name type="scientific">Hymenobacter aquaticus</name>
    <dbReference type="NCBI Taxonomy" id="1867101"/>
    <lineage>
        <taxon>Bacteria</taxon>
        <taxon>Pseudomonadati</taxon>
        <taxon>Bacteroidota</taxon>
        <taxon>Cytophagia</taxon>
        <taxon>Cytophagales</taxon>
        <taxon>Hymenobacteraceae</taxon>
        <taxon>Hymenobacter</taxon>
    </lineage>
</organism>
<dbReference type="AlphaFoldDB" id="A0A4Z0Q5P2"/>
<evidence type="ECO:0000256" key="5">
    <source>
        <dbReference type="ARBA" id="ARBA00023237"/>
    </source>
</evidence>
<dbReference type="Pfam" id="PF07980">
    <property type="entry name" value="SusD_RagB"/>
    <property type="match status" value="1"/>
</dbReference>
<dbReference type="Proteomes" id="UP000297549">
    <property type="component" value="Unassembled WGS sequence"/>
</dbReference>
<sequence length="541" mass="59463">MNTSFTRSLGTFALAASLFTSVSCTKDLDQKPSYRASADVIYSDPAQIFQVLARLYSGLAVAGQGQVGSSTERGDLVKINADYSNYVRNYWNLQEITTDEATLAWGDPGIPDFNTLTWNADNQFVRGMYERFYFQISACNEFLRQTTADKLAERGISSNSEVANIGQYRAEARFLRALSYTHLMDLYGNVPFTTEASVIGDLPPQKSRAEIFAFVDSELKDIEGSLLAPRTQYGRADKGACWALQTMVYLNAEVYAKTNRYTDAITAAKKLLTTGGYSLAPEYRSLFLADNHEGAAKNEMIFPVVFDGVFTQNYGGTTFLVHASVGGSMDAAQFGINGGWYGLRAKKNLVDLFPGGATSTDKRSMFYTKDQSKEITNFGDFSQGYPVTKWRNVKLDGTPGSWYPKPDGSGGNGDFVDTDFPLFRLADVQLMYAEAVLRGGTGGDAGQALTYVNAIRARAGATPLGAITLDDILAERGRELYWEGHRRTDLIRFGKYTTGAYVWPFKGGVAEGRGVADTRTLFPIPTSDRIANPNLKQNDGY</sequence>
<dbReference type="InterPro" id="IPR012944">
    <property type="entry name" value="SusD_RagB_dom"/>
</dbReference>
<evidence type="ECO:0000256" key="3">
    <source>
        <dbReference type="ARBA" id="ARBA00022729"/>
    </source>
</evidence>
<keyword evidence="3" id="KW-0732">Signal</keyword>
<comment type="caution">
    <text evidence="8">The sequence shown here is derived from an EMBL/GenBank/DDBJ whole genome shotgun (WGS) entry which is preliminary data.</text>
</comment>
<protein>
    <submittedName>
        <fullName evidence="8">RagB/SusD family nutrient uptake outer membrane protein</fullName>
    </submittedName>
</protein>
<dbReference type="GO" id="GO:0009279">
    <property type="term" value="C:cell outer membrane"/>
    <property type="evidence" value="ECO:0007669"/>
    <property type="project" value="UniProtKB-SubCell"/>
</dbReference>